<evidence type="ECO:0000313" key="2">
    <source>
        <dbReference type="EMBL" id="BAL87117.1"/>
    </source>
</evidence>
<dbReference type="STRING" id="512565.AMIS_18970"/>
<organism evidence="2 3">
    <name type="scientific">Actinoplanes missouriensis (strain ATCC 14538 / DSM 43046 / CBS 188.64 / JCM 3121 / NBRC 102363 / NCIMB 12654 / NRRL B-3342 / UNCC 431)</name>
    <dbReference type="NCBI Taxonomy" id="512565"/>
    <lineage>
        <taxon>Bacteria</taxon>
        <taxon>Bacillati</taxon>
        <taxon>Actinomycetota</taxon>
        <taxon>Actinomycetes</taxon>
        <taxon>Micromonosporales</taxon>
        <taxon>Micromonosporaceae</taxon>
        <taxon>Actinoplanes</taxon>
    </lineage>
</organism>
<dbReference type="Pfam" id="PF13646">
    <property type="entry name" value="HEAT_2"/>
    <property type="match status" value="1"/>
</dbReference>
<evidence type="ECO:0000313" key="3">
    <source>
        <dbReference type="Proteomes" id="UP000007882"/>
    </source>
</evidence>
<dbReference type="Proteomes" id="UP000007882">
    <property type="component" value="Chromosome"/>
</dbReference>
<dbReference type="PATRIC" id="fig|512565.3.peg.1909"/>
<sequence>MLGSEDQLHDVSKGPMSRVEPPQVRLEGVRMALAAMREWRAAPARVTPVLTPLLRDESSAVRSAALHALAASLTASRLAADDLASLLDDARPAGPHRGLPTSSGNRSR</sequence>
<evidence type="ECO:0000256" key="1">
    <source>
        <dbReference type="SAM" id="MobiDB-lite"/>
    </source>
</evidence>
<gene>
    <name evidence="2" type="ordered locus">AMIS_18970</name>
</gene>
<dbReference type="EMBL" id="AP012319">
    <property type="protein sequence ID" value="BAL87117.1"/>
    <property type="molecule type" value="Genomic_DNA"/>
</dbReference>
<dbReference type="Gene3D" id="1.25.10.10">
    <property type="entry name" value="Leucine-rich Repeat Variant"/>
    <property type="match status" value="1"/>
</dbReference>
<dbReference type="RefSeq" id="WP_014442012.1">
    <property type="nucleotide sequence ID" value="NC_017093.1"/>
</dbReference>
<dbReference type="AlphaFoldDB" id="I0H280"/>
<dbReference type="InterPro" id="IPR011989">
    <property type="entry name" value="ARM-like"/>
</dbReference>
<reference evidence="2 3" key="1">
    <citation type="submission" date="2012-02" db="EMBL/GenBank/DDBJ databases">
        <title>Complete genome sequence of Actinoplanes missouriensis 431 (= NBRC 102363).</title>
        <authorList>
            <person name="Ohnishi Y."/>
            <person name="Ishikawa J."/>
            <person name="Sekine M."/>
            <person name="Hosoyama A."/>
            <person name="Harada T."/>
            <person name="Narita H."/>
            <person name="Hata T."/>
            <person name="Konno Y."/>
            <person name="Tutikane K."/>
            <person name="Fujita N."/>
            <person name="Horinouchi S."/>
            <person name="Hayakawa M."/>
        </authorList>
    </citation>
    <scope>NUCLEOTIDE SEQUENCE [LARGE SCALE GENOMIC DNA]</scope>
    <source>
        <strain evidence="3">ATCC 14538 / DSM 43046 / CBS 188.64 / JCM 3121 / NBRC 102363 / NCIMB 12654 / NRRL B-3342 / UNCC 431</strain>
    </source>
</reference>
<dbReference type="HOGENOM" id="CLU_2191334_0_0_11"/>
<feature type="region of interest" description="Disordered" evidence="1">
    <location>
        <begin position="1"/>
        <end position="23"/>
    </location>
</feature>
<protein>
    <recommendedName>
        <fullName evidence="4">HEAT repeat-containing protein</fullName>
    </recommendedName>
</protein>
<dbReference type="SUPFAM" id="SSF48371">
    <property type="entry name" value="ARM repeat"/>
    <property type="match status" value="1"/>
</dbReference>
<proteinExistence type="predicted"/>
<name>I0H280_ACTM4</name>
<keyword evidence="3" id="KW-1185">Reference proteome</keyword>
<dbReference type="InterPro" id="IPR016024">
    <property type="entry name" value="ARM-type_fold"/>
</dbReference>
<feature type="region of interest" description="Disordered" evidence="1">
    <location>
        <begin position="88"/>
        <end position="108"/>
    </location>
</feature>
<dbReference type="KEGG" id="ams:AMIS_18970"/>
<feature type="compositionally biased region" description="Basic and acidic residues" evidence="1">
    <location>
        <begin position="1"/>
        <end position="12"/>
    </location>
</feature>
<evidence type="ECO:0008006" key="4">
    <source>
        <dbReference type="Google" id="ProtNLM"/>
    </source>
</evidence>
<accession>I0H280</accession>